<evidence type="ECO:0000313" key="9">
    <source>
        <dbReference type="Proteomes" id="UP001596500"/>
    </source>
</evidence>
<dbReference type="PANTHER" id="PTHR46630">
    <property type="entry name" value="TETRATRICOPEPTIDE REPEAT PROTEIN 29"/>
    <property type="match status" value="1"/>
</dbReference>
<dbReference type="InterPro" id="IPR051476">
    <property type="entry name" value="Bac_ResReg_Asp_Phosphatase"/>
</dbReference>
<comment type="similarity">
    <text evidence="5">Belongs to the Rap family.</text>
</comment>
<feature type="repeat" description="TPR" evidence="6">
    <location>
        <begin position="269"/>
        <end position="302"/>
    </location>
</feature>
<dbReference type="Gene3D" id="1.10.260.40">
    <property type="entry name" value="lambda repressor-like DNA-binding domains"/>
    <property type="match status" value="1"/>
</dbReference>
<dbReference type="InterPro" id="IPR019734">
    <property type="entry name" value="TPR_rpt"/>
</dbReference>
<keyword evidence="3" id="KW-0677">Repeat</keyword>
<dbReference type="PROSITE" id="PS50943">
    <property type="entry name" value="HTH_CROC1"/>
    <property type="match status" value="1"/>
</dbReference>
<dbReference type="SUPFAM" id="SSF47413">
    <property type="entry name" value="lambda repressor-like DNA-binding domains"/>
    <property type="match status" value="1"/>
</dbReference>
<comment type="caution">
    <text evidence="8">The sequence shown here is derived from an EMBL/GenBank/DDBJ whole genome shotgun (WGS) entry which is preliminary data.</text>
</comment>
<feature type="repeat" description="TPR" evidence="6">
    <location>
        <begin position="350"/>
        <end position="383"/>
    </location>
</feature>
<evidence type="ECO:0000256" key="4">
    <source>
        <dbReference type="ARBA" id="ARBA00022803"/>
    </source>
</evidence>
<dbReference type="InterPro" id="IPR011990">
    <property type="entry name" value="TPR-like_helical_dom_sf"/>
</dbReference>
<dbReference type="SUPFAM" id="SSF48452">
    <property type="entry name" value="TPR-like"/>
    <property type="match status" value="2"/>
</dbReference>
<dbReference type="Pfam" id="PF13424">
    <property type="entry name" value="TPR_12"/>
    <property type="match status" value="1"/>
</dbReference>
<sequence length="422" mass="48920">MDFARVGQYIRKVRQERRMRLDDLADEVIPRATLSAIERGLTHNETKVRYVLRKLDVSLADLSEKEKEAEEKRELDLLLIEQQMDTDPAKALKLLAKLPTGYHGPYFDYLKGLGYYKLKKYDQAEPQFEQVIKKLELLPDLAQTNLASCAYNHLSIINYYRKNKEKALCYVNEGIHLFDLQSGVRKPYYVTLLVNKAIYLRSMGQAEKAIATLEKIEVDTIDVNIDAALSLYEIQAKLKKEIKLYDEAITFAKKGLYLAIVNHTHERQLALLITLGDIYKEKNKLNEAKKCLEAAIKLKEQITRRDWLLLHAYLELGDVYFRQQRLQEAQSTFQHAAKIAKSENNMLKYAQALLSLGKTLISEGNYEDAHKYFLEVYKLNIKENDITAQSLYHLSRTSLMIGDQANYQVYSQQYFNLEALGR</sequence>
<dbReference type="InterPro" id="IPR001387">
    <property type="entry name" value="Cro/C1-type_HTH"/>
</dbReference>
<keyword evidence="4 6" id="KW-0802">TPR repeat</keyword>
<reference evidence="9" key="1">
    <citation type="journal article" date="2019" name="Int. J. Syst. Evol. Microbiol.">
        <title>The Global Catalogue of Microorganisms (GCM) 10K type strain sequencing project: providing services to taxonomists for standard genome sequencing and annotation.</title>
        <authorList>
            <consortium name="The Broad Institute Genomics Platform"/>
            <consortium name="The Broad Institute Genome Sequencing Center for Infectious Disease"/>
            <person name="Wu L."/>
            <person name="Ma J."/>
        </authorList>
    </citation>
    <scope>NUCLEOTIDE SEQUENCE [LARGE SCALE GENOMIC DNA]</scope>
    <source>
        <strain evidence="9">CGMCC 1.12942</strain>
    </source>
</reference>
<dbReference type="PROSITE" id="PS50005">
    <property type="entry name" value="TPR"/>
    <property type="match status" value="3"/>
</dbReference>
<name>A0ABW2RJN6_9BACL</name>
<evidence type="ECO:0000256" key="6">
    <source>
        <dbReference type="PROSITE-ProRule" id="PRU00339"/>
    </source>
</evidence>
<dbReference type="CDD" id="cd00093">
    <property type="entry name" value="HTH_XRE"/>
    <property type="match status" value="1"/>
</dbReference>
<evidence type="ECO:0000313" key="8">
    <source>
        <dbReference type="EMBL" id="MFC7441176.1"/>
    </source>
</evidence>
<dbReference type="InterPro" id="IPR010982">
    <property type="entry name" value="Lambda_DNA-bd_dom_sf"/>
</dbReference>
<evidence type="ECO:0000256" key="2">
    <source>
        <dbReference type="ARBA" id="ARBA00022490"/>
    </source>
</evidence>
<dbReference type="PANTHER" id="PTHR46630:SF1">
    <property type="entry name" value="TETRATRICOPEPTIDE REPEAT PROTEIN 29"/>
    <property type="match status" value="1"/>
</dbReference>
<keyword evidence="9" id="KW-1185">Reference proteome</keyword>
<dbReference type="SMART" id="SM00530">
    <property type="entry name" value="HTH_XRE"/>
    <property type="match status" value="1"/>
</dbReference>
<dbReference type="Proteomes" id="UP001596500">
    <property type="component" value="Unassembled WGS sequence"/>
</dbReference>
<gene>
    <name evidence="8" type="ORF">ACFQNG_08405</name>
</gene>
<evidence type="ECO:0000256" key="3">
    <source>
        <dbReference type="ARBA" id="ARBA00022737"/>
    </source>
</evidence>
<protein>
    <submittedName>
        <fullName evidence="8">Helix-turn-helix domain-containing protein</fullName>
    </submittedName>
</protein>
<feature type="repeat" description="TPR" evidence="6">
    <location>
        <begin position="310"/>
        <end position="343"/>
    </location>
</feature>
<dbReference type="RefSeq" id="WP_379864464.1">
    <property type="nucleotide sequence ID" value="NZ_JBHTBW010000020.1"/>
</dbReference>
<accession>A0ABW2RJN6</accession>
<evidence type="ECO:0000259" key="7">
    <source>
        <dbReference type="PROSITE" id="PS50943"/>
    </source>
</evidence>
<dbReference type="EMBL" id="JBHTBW010000020">
    <property type="protein sequence ID" value="MFC7441176.1"/>
    <property type="molecule type" value="Genomic_DNA"/>
</dbReference>
<keyword evidence="2" id="KW-0963">Cytoplasm</keyword>
<proteinExistence type="inferred from homology"/>
<evidence type="ECO:0000256" key="5">
    <source>
        <dbReference type="ARBA" id="ARBA00038253"/>
    </source>
</evidence>
<dbReference type="Pfam" id="PF13181">
    <property type="entry name" value="TPR_8"/>
    <property type="match status" value="1"/>
</dbReference>
<dbReference type="SMART" id="SM00028">
    <property type="entry name" value="TPR"/>
    <property type="match status" value="4"/>
</dbReference>
<feature type="domain" description="HTH cro/C1-type" evidence="7">
    <location>
        <begin position="10"/>
        <end position="62"/>
    </location>
</feature>
<evidence type="ECO:0000256" key="1">
    <source>
        <dbReference type="ARBA" id="ARBA00004496"/>
    </source>
</evidence>
<comment type="subcellular location">
    <subcellularLocation>
        <location evidence="1">Cytoplasm</location>
    </subcellularLocation>
</comment>
<organism evidence="8 9">
    <name type="scientific">Laceyella putida</name>
    <dbReference type="NCBI Taxonomy" id="110101"/>
    <lineage>
        <taxon>Bacteria</taxon>
        <taxon>Bacillati</taxon>
        <taxon>Bacillota</taxon>
        <taxon>Bacilli</taxon>
        <taxon>Bacillales</taxon>
        <taxon>Thermoactinomycetaceae</taxon>
        <taxon>Laceyella</taxon>
    </lineage>
</organism>
<dbReference type="Gene3D" id="1.25.40.10">
    <property type="entry name" value="Tetratricopeptide repeat domain"/>
    <property type="match status" value="2"/>
</dbReference>